<keyword evidence="1" id="KW-0472">Membrane</keyword>
<evidence type="ECO:0000256" key="1">
    <source>
        <dbReference type="SAM" id="Phobius"/>
    </source>
</evidence>
<keyword evidence="1" id="KW-1133">Transmembrane helix</keyword>
<sequence>MINWKALDNVPVLLYILALKTLLLCLAFAGAKIYQRRLTCGKNRSAVSVKWIQMHGLLHNSCFLYTSMFLFIISDVFK</sequence>
<dbReference type="Pfam" id="PF14981">
    <property type="entry name" value="FAM165"/>
    <property type="match status" value="1"/>
</dbReference>
<dbReference type="PANTHER" id="PTHR35975">
    <property type="entry name" value="SMALL INTEGRAL MEMBRANE PROTEIN 11A"/>
    <property type="match status" value="1"/>
</dbReference>
<protein>
    <submittedName>
        <fullName evidence="2">Uncharacterized protein</fullName>
    </submittedName>
</protein>
<dbReference type="Proteomes" id="UP001558613">
    <property type="component" value="Unassembled WGS sequence"/>
</dbReference>
<name>A0ABR3P261_9TELE</name>
<proteinExistence type="predicted"/>
<accession>A0ABR3P261</accession>
<organism evidence="2 3">
    <name type="scientific">Cirrhinus molitorella</name>
    <name type="common">mud carp</name>
    <dbReference type="NCBI Taxonomy" id="172907"/>
    <lineage>
        <taxon>Eukaryota</taxon>
        <taxon>Metazoa</taxon>
        <taxon>Chordata</taxon>
        <taxon>Craniata</taxon>
        <taxon>Vertebrata</taxon>
        <taxon>Euteleostomi</taxon>
        <taxon>Actinopterygii</taxon>
        <taxon>Neopterygii</taxon>
        <taxon>Teleostei</taxon>
        <taxon>Ostariophysi</taxon>
        <taxon>Cypriniformes</taxon>
        <taxon>Cyprinidae</taxon>
        <taxon>Labeoninae</taxon>
        <taxon>Labeonini</taxon>
        <taxon>Cirrhinus</taxon>
    </lineage>
</organism>
<keyword evidence="1" id="KW-0812">Transmembrane</keyword>
<comment type="caution">
    <text evidence="2">The sequence shown here is derived from an EMBL/GenBank/DDBJ whole genome shotgun (WGS) entry which is preliminary data.</text>
</comment>
<dbReference type="InterPro" id="IPR042125">
    <property type="entry name" value="SMIM11"/>
</dbReference>
<feature type="transmembrane region" description="Helical" evidence="1">
    <location>
        <begin position="12"/>
        <end position="34"/>
    </location>
</feature>
<reference evidence="2 3" key="1">
    <citation type="submission" date="2023-09" db="EMBL/GenBank/DDBJ databases">
        <authorList>
            <person name="Wang M."/>
        </authorList>
    </citation>
    <scope>NUCLEOTIDE SEQUENCE [LARGE SCALE GENOMIC DNA]</scope>
    <source>
        <strain evidence="2">GT-2023</strain>
        <tissue evidence="2">Liver</tissue>
    </source>
</reference>
<evidence type="ECO:0000313" key="2">
    <source>
        <dbReference type="EMBL" id="KAL1282865.1"/>
    </source>
</evidence>
<feature type="transmembrane region" description="Helical" evidence="1">
    <location>
        <begin position="55"/>
        <end position="73"/>
    </location>
</feature>
<evidence type="ECO:0000313" key="3">
    <source>
        <dbReference type="Proteomes" id="UP001558613"/>
    </source>
</evidence>
<dbReference type="EMBL" id="JAYMGO010000001">
    <property type="protein sequence ID" value="KAL1282865.1"/>
    <property type="molecule type" value="Genomic_DNA"/>
</dbReference>
<dbReference type="PANTHER" id="PTHR35975:SF1">
    <property type="entry name" value="SMALL INTEGRAL MEMBRANE PROTEIN 11"/>
    <property type="match status" value="1"/>
</dbReference>
<gene>
    <name evidence="2" type="ORF">QQF64_001668</name>
</gene>
<keyword evidence="3" id="KW-1185">Reference proteome</keyword>